<proteinExistence type="predicted"/>
<dbReference type="AlphaFoldDB" id="A0AA48GNJ4"/>
<dbReference type="Proteomes" id="UP001238179">
    <property type="component" value="Chromosome"/>
</dbReference>
<evidence type="ECO:0008006" key="4">
    <source>
        <dbReference type="Google" id="ProtNLM"/>
    </source>
</evidence>
<feature type="signal peptide" evidence="1">
    <location>
        <begin position="1"/>
        <end position="22"/>
    </location>
</feature>
<sequence length="101" mass="10689">MNYAKTCLLASTILLSPAIASAHTHKEIMGTVKSLNASQIALVSRDGKAITIPLARTTMFMRGKDMVGADQVKPGQRVVVVLGEDDKTAETVKLGPVPKGK</sequence>
<dbReference type="RefSeq" id="WP_316411796.1">
    <property type="nucleotide sequence ID" value="NZ_AP027080.1"/>
</dbReference>
<feature type="chain" id="PRO_5041286826" description="DUF5666 domain-containing protein" evidence="1">
    <location>
        <begin position="23"/>
        <end position="101"/>
    </location>
</feature>
<evidence type="ECO:0000256" key="1">
    <source>
        <dbReference type="SAM" id="SignalP"/>
    </source>
</evidence>
<dbReference type="KEGG" id="msil:METEAL_23280"/>
<keyword evidence="3" id="KW-1185">Reference proteome</keyword>
<dbReference type="EMBL" id="AP027080">
    <property type="protein sequence ID" value="BDU73154.1"/>
    <property type="molecule type" value="Genomic_DNA"/>
</dbReference>
<accession>A0AA48GNJ4</accession>
<organism evidence="2 3">
    <name type="scientific">Mesoterricola silvestris</name>
    <dbReference type="NCBI Taxonomy" id="2927979"/>
    <lineage>
        <taxon>Bacteria</taxon>
        <taxon>Pseudomonadati</taxon>
        <taxon>Acidobacteriota</taxon>
        <taxon>Holophagae</taxon>
        <taxon>Holophagales</taxon>
        <taxon>Holophagaceae</taxon>
        <taxon>Mesoterricola</taxon>
    </lineage>
</organism>
<name>A0AA48GNJ4_9BACT</name>
<reference evidence="3" key="1">
    <citation type="journal article" date="2023" name="Int. J. Syst. Evol. Microbiol.">
        <title>Mesoterricola silvestris gen. nov., sp. nov., Mesoterricola sediminis sp. nov., Geothrix oryzae sp. nov., Geothrix edaphica sp. nov., Geothrix rubra sp. nov., and Geothrix limicola sp. nov., six novel members of Acidobacteriota isolated from soils.</title>
        <authorList>
            <person name="Itoh H."/>
            <person name="Sugisawa Y."/>
            <person name="Mise K."/>
            <person name="Xu Z."/>
            <person name="Kuniyasu M."/>
            <person name="Ushijima N."/>
            <person name="Kawano K."/>
            <person name="Kobayashi E."/>
            <person name="Shiratori Y."/>
            <person name="Masuda Y."/>
            <person name="Senoo K."/>
        </authorList>
    </citation>
    <scope>NUCLEOTIDE SEQUENCE [LARGE SCALE GENOMIC DNA]</scope>
    <source>
        <strain evidence="3">W79</strain>
    </source>
</reference>
<evidence type="ECO:0000313" key="3">
    <source>
        <dbReference type="Proteomes" id="UP001238179"/>
    </source>
</evidence>
<protein>
    <recommendedName>
        <fullName evidence="4">DUF5666 domain-containing protein</fullName>
    </recommendedName>
</protein>
<gene>
    <name evidence="2" type="ORF">METEAL_23280</name>
</gene>
<keyword evidence="1" id="KW-0732">Signal</keyword>
<evidence type="ECO:0000313" key="2">
    <source>
        <dbReference type="EMBL" id="BDU73154.1"/>
    </source>
</evidence>